<dbReference type="Gene3D" id="3.40.50.300">
    <property type="entry name" value="P-loop containing nucleotide triphosphate hydrolases"/>
    <property type="match status" value="1"/>
</dbReference>
<keyword evidence="7" id="KW-1278">Translocase</keyword>
<evidence type="ECO:0000256" key="9">
    <source>
        <dbReference type="PROSITE-ProRule" id="PRU01213"/>
    </source>
</evidence>
<dbReference type="Pfam" id="PF00005">
    <property type="entry name" value="ABC_tran"/>
    <property type="match status" value="1"/>
</dbReference>
<evidence type="ECO:0000256" key="6">
    <source>
        <dbReference type="ARBA" id="ARBA00022840"/>
    </source>
</evidence>
<dbReference type="GO" id="GO:0015098">
    <property type="term" value="F:molybdate ion transmembrane transporter activity"/>
    <property type="evidence" value="ECO:0007669"/>
    <property type="project" value="InterPro"/>
</dbReference>
<organism evidence="12 13">
    <name type="scientific">Insolitispirillum peregrinum</name>
    <dbReference type="NCBI Taxonomy" id="80876"/>
    <lineage>
        <taxon>Bacteria</taxon>
        <taxon>Pseudomonadati</taxon>
        <taxon>Pseudomonadota</taxon>
        <taxon>Alphaproteobacteria</taxon>
        <taxon>Rhodospirillales</taxon>
        <taxon>Novispirillaceae</taxon>
        <taxon>Insolitispirillum</taxon>
    </lineage>
</organism>
<keyword evidence="4" id="KW-0997">Cell inner membrane</keyword>
<dbReference type="OrthoDB" id="9802264at2"/>
<evidence type="ECO:0000256" key="4">
    <source>
        <dbReference type="ARBA" id="ARBA00022519"/>
    </source>
</evidence>
<dbReference type="InterPro" id="IPR017871">
    <property type="entry name" value="ABC_transporter-like_CS"/>
</dbReference>
<keyword evidence="13" id="KW-1185">Reference proteome</keyword>
<accession>A0A1N7L548</accession>
<keyword evidence="2" id="KW-1003">Cell membrane</keyword>
<dbReference type="NCBIfam" id="TIGR02142">
    <property type="entry name" value="modC_ABC"/>
    <property type="match status" value="1"/>
</dbReference>
<keyword evidence="1" id="KW-0813">Transport</keyword>
<evidence type="ECO:0000256" key="1">
    <source>
        <dbReference type="ARBA" id="ARBA00022448"/>
    </source>
</evidence>
<reference evidence="12 13" key="1">
    <citation type="submission" date="2017-01" db="EMBL/GenBank/DDBJ databases">
        <authorList>
            <person name="Mah S.A."/>
            <person name="Swanson W.J."/>
            <person name="Moy G.W."/>
            <person name="Vacquier V.D."/>
        </authorList>
    </citation>
    <scope>NUCLEOTIDE SEQUENCE [LARGE SCALE GENOMIC DNA]</scope>
    <source>
        <strain evidence="12 13">DSM 11589</strain>
    </source>
</reference>
<name>A0A1N7L548_9PROT</name>
<evidence type="ECO:0000256" key="8">
    <source>
        <dbReference type="ARBA" id="ARBA00023136"/>
    </source>
</evidence>
<dbReference type="GO" id="GO:0140359">
    <property type="term" value="F:ABC-type transporter activity"/>
    <property type="evidence" value="ECO:0007669"/>
    <property type="project" value="InterPro"/>
</dbReference>
<dbReference type="GO" id="GO:0016887">
    <property type="term" value="F:ATP hydrolysis activity"/>
    <property type="evidence" value="ECO:0007669"/>
    <property type="project" value="InterPro"/>
</dbReference>
<dbReference type="Proteomes" id="UP000185678">
    <property type="component" value="Unassembled WGS sequence"/>
</dbReference>
<evidence type="ECO:0000256" key="7">
    <source>
        <dbReference type="ARBA" id="ARBA00022967"/>
    </source>
</evidence>
<dbReference type="InterPro" id="IPR003593">
    <property type="entry name" value="AAA+_ATPase"/>
</dbReference>
<dbReference type="InterPro" id="IPR027417">
    <property type="entry name" value="P-loop_NTPase"/>
</dbReference>
<dbReference type="STRING" id="80876.SAMN05421779_103120"/>
<sequence>MLTVDVTRTQGSFQIECAFSSAAAGITALFGPSGSGKTSVINMVAGLTVPDGGKIMIHGRPVVDISAGVVLPMERRRIGYVFQDGRLFPHLTVMGNLRYGMGLTPAAERSIPLDAVIELLGIRHLLDRRPAKLSGGEKQRVAIGRALLTSPHLLLMDEPLAALDSNRKDEVLPFIARLPREFDIPILYVTHSMDEILRLADLLVLMEQGRSAAVGTVEDLLNRPDLRHLTGRHEPGAVLQGTVVAHEERYTLSRLMTRAGPLLVPRLDLAEGTAVRVRVLARDVSLAAERPIGLSVQNVYRGTISSLVDAEGPYVDVHLDCQGAPMMSRVTRRAVAELGIEQGRTVYAMVKGVSIARGAVGERP</sequence>
<evidence type="ECO:0000313" key="13">
    <source>
        <dbReference type="Proteomes" id="UP000185678"/>
    </source>
</evidence>
<dbReference type="InterPro" id="IPR008995">
    <property type="entry name" value="Mo/tungstate-bd_C_term_dom"/>
</dbReference>
<dbReference type="InterPro" id="IPR004606">
    <property type="entry name" value="Mop_domain"/>
</dbReference>
<keyword evidence="6 12" id="KW-0067">ATP-binding</keyword>
<dbReference type="SMART" id="SM00382">
    <property type="entry name" value="AAA"/>
    <property type="match status" value="1"/>
</dbReference>
<proteinExistence type="predicted"/>
<feature type="domain" description="Mop" evidence="11">
    <location>
        <begin position="293"/>
        <end position="359"/>
    </location>
</feature>
<dbReference type="InterPro" id="IPR003439">
    <property type="entry name" value="ABC_transporter-like_ATP-bd"/>
</dbReference>
<dbReference type="Gene3D" id="2.40.50.100">
    <property type="match status" value="1"/>
</dbReference>
<gene>
    <name evidence="12" type="ORF">SAMN05421779_103120</name>
</gene>
<dbReference type="GO" id="GO:0016020">
    <property type="term" value="C:membrane"/>
    <property type="evidence" value="ECO:0007669"/>
    <property type="project" value="InterPro"/>
</dbReference>
<keyword evidence="3 9" id="KW-0500">Molybdenum</keyword>
<evidence type="ECO:0000256" key="2">
    <source>
        <dbReference type="ARBA" id="ARBA00022475"/>
    </source>
</evidence>
<dbReference type="SUPFAM" id="SSF52540">
    <property type="entry name" value="P-loop containing nucleoside triphosphate hydrolases"/>
    <property type="match status" value="1"/>
</dbReference>
<evidence type="ECO:0000259" key="11">
    <source>
        <dbReference type="PROSITE" id="PS51866"/>
    </source>
</evidence>
<dbReference type="InterPro" id="IPR011868">
    <property type="entry name" value="ModC_ABC_ATP-bd"/>
</dbReference>
<evidence type="ECO:0000259" key="10">
    <source>
        <dbReference type="PROSITE" id="PS50893"/>
    </source>
</evidence>
<evidence type="ECO:0000256" key="3">
    <source>
        <dbReference type="ARBA" id="ARBA00022505"/>
    </source>
</evidence>
<dbReference type="SUPFAM" id="SSF50331">
    <property type="entry name" value="MOP-like"/>
    <property type="match status" value="1"/>
</dbReference>
<dbReference type="InterPro" id="IPR005116">
    <property type="entry name" value="Transp-assoc_OB_typ1"/>
</dbReference>
<dbReference type="PANTHER" id="PTHR43514">
    <property type="entry name" value="ABC TRANSPORTER I FAMILY MEMBER 10"/>
    <property type="match status" value="1"/>
</dbReference>
<dbReference type="Pfam" id="PF03459">
    <property type="entry name" value="TOBE"/>
    <property type="match status" value="1"/>
</dbReference>
<dbReference type="GO" id="GO:0005524">
    <property type="term" value="F:ATP binding"/>
    <property type="evidence" value="ECO:0007669"/>
    <property type="project" value="UniProtKB-KW"/>
</dbReference>
<dbReference type="PROSITE" id="PS00211">
    <property type="entry name" value="ABC_TRANSPORTER_1"/>
    <property type="match status" value="1"/>
</dbReference>
<dbReference type="InterPro" id="IPR050334">
    <property type="entry name" value="Molybdenum_import_ModC"/>
</dbReference>
<protein>
    <submittedName>
        <fullName evidence="12">Molybdate transport system ATP-binding protein</fullName>
    </submittedName>
</protein>
<keyword evidence="5" id="KW-0547">Nucleotide-binding</keyword>
<dbReference type="AlphaFoldDB" id="A0A1N7L548"/>
<evidence type="ECO:0000256" key="5">
    <source>
        <dbReference type="ARBA" id="ARBA00022741"/>
    </source>
</evidence>
<dbReference type="PANTHER" id="PTHR43514:SF4">
    <property type="entry name" value="ABC TRANSPORTER I FAMILY MEMBER 10"/>
    <property type="match status" value="1"/>
</dbReference>
<dbReference type="EMBL" id="FTOA01000003">
    <property type="protein sequence ID" value="SIS68982.1"/>
    <property type="molecule type" value="Genomic_DNA"/>
</dbReference>
<keyword evidence="8" id="KW-0472">Membrane</keyword>
<feature type="domain" description="ABC transporter" evidence="10">
    <location>
        <begin position="1"/>
        <end position="233"/>
    </location>
</feature>
<evidence type="ECO:0000313" key="12">
    <source>
        <dbReference type="EMBL" id="SIS68982.1"/>
    </source>
</evidence>
<dbReference type="PROSITE" id="PS51866">
    <property type="entry name" value="MOP"/>
    <property type="match status" value="1"/>
</dbReference>
<dbReference type="PROSITE" id="PS50893">
    <property type="entry name" value="ABC_TRANSPORTER_2"/>
    <property type="match status" value="1"/>
</dbReference>
<dbReference type="RefSeq" id="WP_076399767.1">
    <property type="nucleotide sequence ID" value="NZ_FTOA01000003.1"/>
</dbReference>